<evidence type="ECO:0000256" key="9">
    <source>
        <dbReference type="ARBA" id="ARBA00023136"/>
    </source>
</evidence>
<dbReference type="InterPro" id="IPR006260">
    <property type="entry name" value="TonB/TolA_C"/>
</dbReference>
<dbReference type="STRING" id="743721.Psesu_1716"/>
<keyword evidence="9 11" id="KW-0472">Membrane</keyword>
<keyword evidence="3" id="KW-0813">Transport</keyword>
<proteinExistence type="inferred from homology"/>
<dbReference type="Proteomes" id="UP000008632">
    <property type="component" value="Chromosome"/>
</dbReference>
<feature type="compositionally biased region" description="Pro residues" evidence="10">
    <location>
        <begin position="91"/>
        <end position="106"/>
    </location>
</feature>
<keyword evidence="14" id="KW-1185">Reference proteome</keyword>
<dbReference type="AlphaFoldDB" id="E6WTQ9"/>
<keyword evidence="6 11" id="KW-0812">Transmembrane</keyword>
<gene>
    <name evidence="13" type="ordered locus">Psesu_1716</name>
</gene>
<evidence type="ECO:0000256" key="11">
    <source>
        <dbReference type="SAM" id="Phobius"/>
    </source>
</evidence>
<dbReference type="PANTHER" id="PTHR33446">
    <property type="entry name" value="PROTEIN TONB-RELATED"/>
    <property type="match status" value="1"/>
</dbReference>
<keyword evidence="8 11" id="KW-1133">Transmembrane helix</keyword>
<dbReference type="GO" id="GO:0031992">
    <property type="term" value="F:energy transducer activity"/>
    <property type="evidence" value="ECO:0007669"/>
    <property type="project" value="TreeGrafter"/>
</dbReference>
<feature type="region of interest" description="Disordered" evidence="10">
    <location>
        <begin position="67"/>
        <end position="114"/>
    </location>
</feature>
<dbReference type="InterPro" id="IPR051045">
    <property type="entry name" value="TonB-dependent_transducer"/>
</dbReference>
<evidence type="ECO:0000313" key="13">
    <source>
        <dbReference type="EMBL" id="ADV27558.1"/>
    </source>
</evidence>
<feature type="domain" description="TonB C-terminal" evidence="12">
    <location>
        <begin position="118"/>
        <end position="209"/>
    </location>
</feature>
<dbReference type="NCBIfam" id="TIGR01352">
    <property type="entry name" value="tonB_Cterm"/>
    <property type="match status" value="1"/>
</dbReference>
<organism evidence="13 14">
    <name type="scientific">Pseudoxanthomonas suwonensis (strain 11-1)</name>
    <dbReference type="NCBI Taxonomy" id="743721"/>
    <lineage>
        <taxon>Bacteria</taxon>
        <taxon>Pseudomonadati</taxon>
        <taxon>Pseudomonadota</taxon>
        <taxon>Gammaproteobacteria</taxon>
        <taxon>Lysobacterales</taxon>
        <taxon>Lysobacteraceae</taxon>
        <taxon>Pseudoxanthomonas</taxon>
    </lineage>
</organism>
<dbReference type="Gene3D" id="3.30.1150.10">
    <property type="match status" value="1"/>
</dbReference>
<dbReference type="OrthoDB" id="9792439at2"/>
<evidence type="ECO:0000256" key="10">
    <source>
        <dbReference type="SAM" id="MobiDB-lite"/>
    </source>
</evidence>
<evidence type="ECO:0000256" key="4">
    <source>
        <dbReference type="ARBA" id="ARBA00022475"/>
    </source>
</evidence>
<dbReference type="EMBL" id="CP002446">
    <property type="protein sequence ID" value="ADV27558.1"/>
    <property type="molecule type" value="Genomic_DNA"/>
</dbReference>
<keyword evidence="4" id="KW-1003">Cell membrane</keyword>
<evidence type="ECO:0000259" key="12">
    <source>
        <dbReference type="PROSITE" id="PS52015"/>
    </source>
</evidence>
<evidence type="ECO:0000256" key="1">
    <source>
        <dbReference type="ARBA" id="ARBA00004383"/>
    </source>
</evidence>
<dbReference type="GO" id="GO:0098797">
    <property type="term" value="C:plasma membrane protein complex"/>
    <property type="evidence" value="ECO:0007669"/>
    <property type="project" value="TreeGrafter"/>
</dbReference>
<dbReference type="PROSITE" id="PS52015">
    <property type="entry name" value="TONB_CTD"/>
    <property type="match status" value="1"/>
</dbReference>
<dbReference type="HOGENOM" id="CLU_1261060_0_0_6"/>
<sequence>MSRTDEQPDGALRYLPQGRWAVVAGAFVLGWVLFLLVVTRQSTDPVPGEAAPAAALAALPNDPLPAPVPAGASAPLPQAADGEGARLVEEPSPPPPVQPEPQPATPSPVEVAPVQQVAAQPPALLAGQEPPRYPVSALRSGESGTVVLRVQVDAEGRAGDVEIIERSGSRDLDRAAADAALRWRFQPARDAEGRPMPGEAIVPVEFQTQ</sequence>
<dbReference type="SUPFAM" id="SSF74653">
    <property type="entry name" value="TolA/TonB C-terminal domain"/>
    <property type="match status" value="1"/>
</dbReference>
<dbReference type="KEGG" id="psu:Psesu_1716"/>
<evidence type="ECO:0000256" key="3">
    <source>
        <dbReference type="ARBA" id="ARBA00022448"/>
    </source>
</evidence>
<keyword evidence="5" id="KW-0997">Cell inner membrane</keyword>
<dbReference type="GO" id="GO:0055085">
    <property type="term" value="P:transmembrane transport"/>
    <property type="evidence" value="ECO:0007669"/>
    <property type="project" value="InterPro"/>
</dbReference>
<name>E6WTQ9_PSEUU</name>
<evidence type="ECO:0000256" key="6">
    <source>
        <dbReference type="ARBA" id="ARBA00022692"/>
    </source>
</evidence>
<comment type="similarity">
    <text evidence="2">Belongs to the TonB family.</text>
</comment>
<dbReference type="eggNOG" id="COG0810">
    <property type="taxonomic scope" value="Bacteria"/>
</dbReference>
<keyword evidence="7" id="KW-0653">Protein transport</keyword>
<evidence type="ECO:0000313" key="14">
    <source>
        <dbReference type="Proteomes" id="UP000008632"/>
    </source>
</evidence>
<evidence type="ECO:0000256" key="5">
    <source>
        <dbReference type="ARBA" id="ARBA00022519"/>
    </source>
</evidence>
<feature type="transmembrane region" description="Helical" evidence="11">
    <location>
        <begin position="20"/>
        <end position="38"/>
    </location>
</feature>
<dbReference type="InterPro" id="IPR037682">
    <property type="entry name" value="TonB_C"/>
</dbReference>
<dbReference type="Pfam" id="PF03544">
    <property type="entry name" value="TonB_C"/>
    <property type="match status" value="1"/>
</dbReference>
<evidence type="ECO:0000256" key="7">
    <source>
        <dbReference type="ARBA" id="ARBA00022927"/>
    </source>
</evidence>
<comment type="subcellular location">
    <subcellularLocation>
        <location evidence="1">Cell inner membrane</location>
        <topology evidence="1">Single-pass membrane protein</topology>
        <orientation evidence="1">Periplasmic side</orientation>
    </subcellularLocation>
</comment>
<dbReference type="PANTHER" id="PTHR33446:SF2">
    <property type="entry name" value="PROTEIN TONB"/>
    <property type="match status" value="1"/>
</dbReference>
<evidence type="ECO:0000256" key="8">
    <source>
        <dbReference type="ARBA" id="ARBA00022989"/>
    </source>
</evidence>
<protein>
    <submittedName>
        <fullName evidence="13">TonB family protein</fullName>
    </submittedName>
</protein>
<evidence type="ECO:0000256" key="2">
    <source>
        <dbReference type="ARBA" id="ARBA00006555"/>
    </source>
</evidence>
<reference evidence="13 14" key="1">
    <citation type="submission" date="2011-01" db="EMBL/GenBank/DDBJ databases">
        <title>Complete sequence of Pseudoxanthomonas suwonensis 11-1.</title>
        <authorList>
            <consortium name="US DOE Joint Genome Institute"/>
            <person name="Lucas S."/>
            <person name="Copeland A."/>
            <person name="Lapidus A."/>
            <person name="Cheng J.-F."/>
            <person name="Goodwin L."/>
            <person name="Pitluck S."/>
            <person name="Teshima H."/>
            <person name="Detter J.C."/>
            <person name="Han C."/>
            <person name="Tapia R."/>
            <person name="Land M."/>
            <person name="Hauser L."/>
            <person name="Kyrpides N."/>
            <person name="Ivanova N."/>
            <person name="Ovchinnikova G."/>
            <person name="Siebers A.K."/>
            <person name="Allgaier M."/>
            <person name="Thelen M.P."/>
            <person name="Hugenholtz P."/>
            <person name="Gladden J."/>
            <person name="Woyke T."/>
        </authorList>
    </citation>
    <scope>NUCLEOTIDE SEQUENCE [LARGE SCALE GENOMIC DNA]</scope>
    <source>
        <strain evidence="14">11-1</strain>
    </source>
</reference>
<dbReference type="GO" id="GO:0015031">
    <property type="term" value="P:protein transport"/>
    <property type="evidence" value="ECO:0007669"/>
    <property type="project" value="UniProtKB-KW"/>
</dbReference>
<accession>E6WTQ9</accession>
<dbReference type="RefSeq" id="WP_013535386.1">
    <property type="nucleotide sequence ID" value="NC_014924.1"/>
</dbReference>